<proteinExistence type="predicted"/>
<dbReference type="RefSeq" id="WP_184709039.1">
    <property type="nucleotide sequence ID" value="NZ_JACHKZ010000015.1"/>
</dbReference>
<evidence type="ECO:0000259" key="1">
    <source>
        <dbReference type="PROSITE" id="PS51464"/>
    </source>
</evidence>
<reference evidence="2 3" key="1">
    <citation type="submission" date="2020-08" db="EMBL/GenBank/DDBJ databases">
        <title>Functional genomics of gut bacteria from endangered species of beetles.</title>
        <authorList>
            <person name="Carlos-Shanley C."/>
        </authorList>
    </citation>
    <scope>NUCLEOTIDE SEQUENCE [LARGE SCALE GENOMIC DNA]</scope>
    <source>
        <strain evidence="2 3">S00124</strain>
    </source>
</reference>
<dbReference type="PANTHER" id="PTHR30514:SF18">
    <property type="entry name" value="RPIR-FAMILY TRANSCRIPTIONAL REGULATOR"/>
    <property type="match status" value="1"/>
</dbReference>
<protein>
    <submittedName>
        <fullName evidence="2">DNA-binding MurR/RpiR family transcriptional regulator</fullName>
    </submittedName>
</protein>
<dbReference type="InterPro" id="IPR047640">
    <property type="entry name" value="RpiR-like"/>
</dbReference>
<sequence length="309" mass="32169">MNPPATPELTGTAAPASLHALAQLVDRLAQGTGDVQLGRKAMTALAQALAAPADFALLSITQAATRHGISASTWTRLATRLGYQGFADFQAVFQAHLAQQTPYFYARQTRQAVDLQQPGGAAAAVLAAMAQSAIDNIHALGSEGHAQQIEQVAQQLAAAPRVACFGLRQMHSVASYLSYGLGLLRPDVCVLGGSNMAVAEGLAQLASGDVLVVTSVAPYTRMVVDVARAAREQGLVVVALTDHRASPLAAAAQHAIYVSHTSAFVSNSLVAHLVVCEALVNTAAQLLGDGALAAVQQRERWIARLGIEQ</sequence>
<dbReference type="Pfam" id="PF01380">
    <property type="entry name" value="SIS"/>
    <property type="match status" value="1"/>
</dbReference>
<dbReference type="InterPro" id="IPR035472">
    <property type="entry name" value="RpiR-like_SIS"/>
</dbReference>
<dbReference type="InterPro" id="IPR046348">
    <property type="entry name" value="SIS_dom_sf"/>
</dbReference>
<feature type="domain" description="SIS" evidence="1">
    <location>
        <begin position="152"/>
        <end position="289"/>
    </location>
</feature>
<keyword evidence="2" id="KW-0238">DNA-binding</keyword>
<dbReference type="PANTHER" id="PTHR30514">
    <property type="entry name" value="GLUCOKINASE"/>
    <property type="match status" value="1"/>
</dbReference>
<evidence type="ECO:0000313" key="3">
    <source>
        <dbReference type="Proteomes" id="UP000562492"/>
    </source>
</evidence>
<comment type="caution">
    <text evidence="2">The sequence shown here is derived from an EMBL/GenBank/DDBJ whole genome shotgun (WGS) entry which is preliminary data.</text>
</comment>
<keyword evidence="3" id="KW-1185">Reference proteome</keyword>
<dbReference type="CDD" id="cd05013">
    <property type="entry name" value="SIS_RpiR"/>
    <property type="match status" value="1"/>
</dbReference>
<evidence type="ECO:0000313" key="2">
    <source>
        <dbReference type="EMBL" id="MBB6578518.1"/>
    </source>
</evidence>
<dbReference type="Proteomes" id="UP000562492">
    <property type="component" value="Unassembled WGS sequence"/>
</dbReference>
<dbReference type="GO" id="GO:0003677">
    <property type="term" value="F:DNA binding"/>
    <property type="evidence" value="ECO:0007669"/>
    <property type="project" value="UniProtKB-KW"/>
</dbReference>
<organism evidence="2 3">
    <name type="scientific">Comamonas odontotermitis</name>
    <dbReference type="NCBI Taxonomy" id="379895"/>
    <lineage>
        <taxon>Bacteria</taxon>
        <taxon>Pseudomonadati</taxon>
        <taxon>Pseudomonadota</taxon>
        <taxon>Betaproteobacteria</taxon>
        <taxon>Burkholderiales</taxon>
        <taxon>Comamonadaceae</taxon>
        <taxon>Comamonas</taxon>
    </lineage>
</organism>
<dbReference type="InterPro" id="IPR009057">
    <property type="entry name" value="Homeodomain-like_sf"/>
</dbReference>
<dbReference type="SUPFAM" id="SSF46689">
    <property type="entry name" value="Homeodomain-like"/>
    <property type="match status" value="1"/>
</dbReference>
<dbReference type="Gene3D" id="1.10.10.10">
    <property type="entry name" value="Winged helix-like DNA-binding domain superfamily/Winged helix DNA-binding domain"/>
    <property type="match status" value="1"/>
</dbReference>
<accession>A0ABR6RHH4</accession>
<name>A0ABR6RHH4_9BURK</name>
<dbReference type="Gene3D" id="3.40.50.10490">
    <property type="entry name" value="Glucose-6-phosphate isomerase like protein, domain 1"/>
    <property type="match status" value="1"/>
</dbReference>
<dbReference type="InterPro" id="IPR001347">
    <property type="entry name" value="SIS_dom"/>
</dbReference>
<dbReference type="SUPFAM" id="SSF53697">
    <property type="entry name" value="SIS domain"/>
    <property type="match status" value="1"/>
</dbReference>
<gene>
    <name evidence="2" type="ORF">HNP33_002600</name>
</gene>
<dbReference type="PROSITE" id="PS51464">
    <property type="entry name" value="SIS"/>
    <property type="match status" value="1"/>
</dbReference>
<dbReference type="EMBL" id="JACHKZ010000015">
    <property type="protein sequence ID" value="MBB6578518.1"/>
    <property type="molecule type" value="Genomic_DNA"/>
</dbReference>
<dbReference type="InterPro" id="IPR036388">
    <property type="entry name" value="WH-like_DNA-bd_sf"/>
</dbReference>